<feature type="transmembrane region" description="Helical" evidence="2">
    <location>
        <begin position="129"/>
        <end position="146"/>
    </location>
</feature>
<gene>
    <name evidence="3" type="ORF">N7493_009206</name>
</gene>
<dbReference type="EMBL" id="JAQJAN010000013">
    <property type="protein sequence ID" value="KAJ5712738.1"/>
    <property type="molecule type" value="Genomic_DNA"/>
</dbReference>
<evidence type="ECO:0000256" key="2">
    <source>
        <dbReference type="SAM" id="Phobius"/>
    </source>
</evidence>
<evidence type="ECO:0000313" key="4">
    <source>
        <dbReference type="Proteomes" id="UP001215712"/>
    </source>
</evidence>
<keyword evidence="2" id="KW-0812">Transmembrane</keyword>
<sequence>MAAKLPTFRIFGRSCTGPSLRSSFQTAQVSWRSFASSAPRGTRAQVKPTSRPAPQTSPTHTKVPTGSVGRLALKVAREGEVVLFRAPSHRTYIISAYGLSAFCFAYALFNSYDVFTDSKIERPMWQKGLFGGICITMSAMGTLFIVRTGHLVRNIKAVKTGVNQTKIQFAVRRMIPFTKPYQLEVLPSQVSIARRLVVSEDSRQRFENDSKKIGSADEPQPSFLKAPVKGLSTGLWKMFMSMRQIFTGEDFILLSVEGQHQSLRVDSNGFVSDDFLALGNPVQYRQ</sequence>
<proteinExistence type="predicted"/>
<keyword evidence="2" id="KW-0472">Membrane</keyword>
<reference evidence="3" key="2">
    <citation type="submission" date="2023-01" db="EMBL/GenBank/DDBJ databases">
        <authorList>
            <person name="Petersen C."/>
        </authorList>
    </citation>
    <scope>NUCLEOTIDE SEQUENCE</scope>
    <source>
        <strain evidence="3">IBT 17514</strain>
    </source>
</reference>
<name>A0AAD6HG62_9EURO</name>
<reference evidence="3" key="1">
    <citation type="journal article" date="2023" name="IMA Fungus">
        <title>Comparative genomic study of the Penicillium genus elucidates a diverse pangenome and 15 lateral gene transfer events.</title>
        <authorList>
            <person name="Petersen C."/>
            <person name="Sorensen T."/>
            <person name="Nielsen M.R."/>
            <person name="Sondergaard T.E."/>
            <person name="Sorensen J.L."/>
            <person name="Fitzpatrick D.A."/>
            <person name="Frisvad J.C."/>
            <person name="Nielsen K.L."/>
        </authorList>
    </citation>
    <scope>NUCLEOTIDE SEQUENCE</scope>
    <source>
        <strain evidence="3">IBT 17514</strain>
    </source>
</reference>
<keyword evidence="4" id="KW-1185">Reference proteome</keyword>
<feature type="region of interest" description="Disordered" evidence="1">
    <location>
        <begin position="35"/>
        <end position="65"/>
    </location>
</feature>
<organism evidence="3 4">
    <name type="scientific">Penicillium malachiteum</name>
    <dbReference type="NCBI Taxonomy" id="1324776"/>
    <lineage>
        <taxon>Eukaryota</taxon>
        <taxon>Fungi</taxon>
        <taxon>Dikarya</taxon>
        <taxon>Ascomycota</taxon>
        <taxon>Pezizomycotina</taxon>
        <taxon>Eurotiomycetes</taxon>
        <taxon>Eurotiomycetidae</taxon>
        <taxon>Eurotiales</taxon>
        <taxon>Aspergillaceae</taxon>
        <taxon>Penicillium</taxon>
    </lineage>
</organism>
<feature type="transmembrane region" description="Helical" evidence="2">
    <location>
        <begin position="92"/>
        <end position="109"/>
    </location>
</feature>
<accession>A0AAD6HG62</accession>
<evidence type="ECO:0000256" key="1">
    <source>
        <dbReference type="SAM" id="MobiDB-lite"/>
    </source>
</evidence>
<dbReference type="Proteomes" id="UP001215712">
    <property type="component" value="Unassembled WGS sequence"/>
</dbReference>
<comment type="caution">
    <text evidence="3">The sequence shown here is derived from an EMBL/GenBank/DDBJ whole genome shotgun (WGS) entry which is preliminary data.</text>
</comment>
<dbReference type="AlphaFoldDB" id="A0AAD6HG62"/>
<feature type="compositionally biased region" description="Polar residues" evidence="1">
    <location>
        <begin position="52"/>
        <end position="64"/>
    </location>
</feature>
<keyword evidence="2" id="KW-1133">Transmembrane helix</keyword>
<protein>
    <submittedName>
        <fullName evidence="3">Uncharacterized protein</fullName>
    </submittedName>
</protein>
<evidence type="ECO:0000313" key="3">
    <source>
        <dbReference type="EMBL" id="KAJ5712738.1"/>
    </source>
</evidence>